<evidence type="ECO:0000256" key="3">
    <source>
        <dbReference type="ARBA" id="ARBA00022989"/>
    </source>
</evidence>
<evidence type="ECO:0000256" key="2">
    <source>
        <dbReference type="ARBA" id="ARBA00022692"/>
    </source>
</evidence>
<evidence type="ECO:0000313" key="8">
    <source>
        <dbReference type="EMBL" id="WIM69650.1"/>
    </source>
</evidence>
<dbReference type="InterPro" id="IPR050932">
    <property type="entry name" value="TM2D1-3-like"/>
</dbReference>
<evidence type="ECO:0000256" key="5">
    <source>
        <dbReference type="SAM" id="MobiDB-lite"/>
    </source>
</evidence>
<proteinExistence type="predicted"/>
<dbReference type="InterPro" id="IPR007829">
    <property type="entry name" value="TM2"/>
</dbReference>
<feature type="transmembrane region" description="Helical" evidence="6">
    <location>
        <begin position="74"/>
        <end position="94"/>
    </location>
</feature>
<dbReference type="PANTHER" id="PTHR21016">
    <property type="entry name" value="BETA-AMYLOID BINDING PROTEIN-RELATED"/>
    <property type="match status" value="1"/>
</dbReference>
<evidence type="ECO:0000259" key="7">
    <source>
        <dbReference type="Pfam" id="PF05154"/>
    </source>
</evidence>
<dbReference type="EMBL" id="CP126970">
    <property type="protein sequence ID" value="WIM69650.1"/>
    <property type="molecule type" value="Genomic_DNA"/>
</dbReference>
<reference evidence="8 9" key="1">
    <citation type="submission" date="2023-05" db="EMBL/GenBank/DDBJ databases">
        <title>Corynebacterium suedekumii sp. nov. and Corynebacterium breve sp. nov. isolated from raw cow's milk.</title>
        <authorList>
            <person name="Baer M.K."/>
            <person name="Mehl L."/>
            <person name="Hellmuth R."/>
            <person name="Marke G."/>
            <person name="Lipski A."/>
        </authorList>
    </citation>
    <scope>NUCLEOTIDE SEQUENCE [LARGE SCALE GENOMIC DNA]</scope>
    <source>
        <strain evidence="8 9">LM112</strain>
    </source>
</reference>
<sequence length="155" mass="16984">MSHPFNQDQPQQYDQDGLPITGGSTAWGAPQQQYQQPQYGQPQYQQPAYQQPQYGVQQQPMYGMAPGYPVAQKSMVAAALLAFFLGTLGVHNFYLGHTGRGIAQLAMTIIGWMTAIIAIGFVLIAIVGIWVFIDFIMILMRSGSMARDANGVPLS</sequence>
<evidence type="ECO:0000256" key="6">
    <source>
        <dbReference type="SAM" id="Phobius"/>
    </source>
</evidence>
<dbReference type="PANTHER" id="PTHR21016:SF25">
    <property type="entry name" value="TM2 DOMAIN-CONTAINING PROTEIN DDB_G0277895-RELATED"/>
    <property type="match status" value="1"/>
</dbReference>
<name>A0ABY8VQ06_9CORY</name>
<accession>A0ABY8VQ06</accession>
<feature type="domain" description="TM2" evidence="7">
    <location>
        <begin position="72"/>
        <end position="120"/>
    </location>
</feature>
<dbReference type="Pfam" id="PF05154">
    <property type="entry name" value="TM2"/>
    <property type="match status" value="1"/>
</dbReference>
<feature type="transmembrane region" description="Helical" evidence="6">
    <location>
        <begin position="106"/>
        <end position="139"/>
    </location>
</feature>
<keyword evidence="2 6" id="KW-0812">Transmembrane</keyword>
<comment type="subcellular location">
    <subcellularLocation>
        <location evidence="1">Membrane</location>
        <topology evidence="1">Multi-pass membrane protein</topology>
    </subcellularLocation>
</comment>
<feature type="compositionally biased region" description="Polar residues" evidence="5">
    <location>
        <begin position="1"/>
        <end position="14"/>
    </location>
</feature>
<keyword evidence="4 6" id="KW-0472">Membrane</keyword>
<keyword evidence="9" id="KW-1185">Reference proteome</keyword>
<evidence type="ECO:0000256" key="1">
    <source>
        <dbReference type="ARBA" id="ARBA00004141"/>
    </source>
</evidence>
<protein>
    <submittedName>
        <fullName evidence="8">TM2 domain-containing protein</fullName>
    </submittedName>
</protein>
<dbReference type="Proteomes" id="UP001238805">
    <property type="component" value="Chromosome"/>
</dbReference>
<feature type="region of interest" description="Disordered" evidence="5">
    <location>
        <begin position="1"/>
        <end position="38"/>
    </location>
</feature>
<evidence type="ECO:0000313" key="9">
    <source>
        <dbReference type="Proteomes" id="UP001238805"/>
    </source>
</evidence>
<gene>
    <name evidence="8" type="ORF">QP029_10455</name>
</gene>
<keyword evidence="3 6" id="KW-1133">Transmembrane helix</keyword>
<evidence type="ECO:0000256" key="4">
    <source>
        <dbReference type="ARBA" id="ARBA00023136"/>
    </source>
</evidence>
<dbReference type="RefSeq" id="WP_284874244.1">
    <property type="nucleotide sequence ID" value="NZ_CP126970.1"/>
</dbReference>
<organism evidence="8 9">
    <name type="scientific">Corynebacterium suedekumii</name>
    <dbReference type="NCBI Taxonomy" id="3049801"/>
    <lineage>
        <taxon>Bacteria</taxon>
        <taxon>Bacillati</taxon>
        <taxon>Actinomycetota</taxon>
        <taxon>Actinomycetes</taxon>
        <taxon>Mycobacteriales</taxon>
        <taxon>Corynebacteriaceae</taxon>
        <taxon>Corynebacterium</taxon>
    </lineage>
</organism>